<evidence type="ECO:0000313" key="4">
    <source>
        <dbReference type="EMBL" id="MCY9548654.1"/>
    </source>
</evidence>
<evidence type="ECO:0000313" key="5">
    <source>
        <dbReference type="Proteomes" id="UP001527052"/>
    </source>
</evidence>
<protein>
    <recommendedName>
        <fullName evidence="2">Biotin transporter</fullName>
    </recommendedName>
</protein>
<evidence type="ECO:0000256" key="3">
    <source>
        <dbReference type="SAM" id="Phobius"/>
    </source>
</evidence>
<feature type="transmembrane region" description="Helical" evidence="3">
    <location>
        <begin position="55"/>
        <end position="72"/>
    </location>
</feature>
<keyword evidence="2 3" id="KW-0472">Membrane</keyword>
<keyword evidence="3" id="KW-1133">Transmembrane helix</keyword>
<dbReference type="InterPro" id="IPR003784">
    <property type="entry name" value="BioY"/>
</dbReference>
<comment type="caution">
    <text evidence="4">The sequence shown here is derived from an EMBL/GenBank/DDBJ whole genome shotgun (WGS) entry which is preliminary data.</text>
</comment>
<keyword evidence="2" id="KW-0813">Transport</keyword>
<comment type="subcellular location">
    <subcellularLocation>
        <location evidence="2">Cell membrane</location>
        <topology evidence="2">Multi-pass membrane protein</topology>
    </subcellularLocation>
</comment>
<feature type="transmembrane region" description="Helical" evidence="3">
    <location>
        <begin position="31"/>
        <end position="48"/>
    </location>
</feature>
<feature type="transmembrane region" description="Helical" evidence="3">
    <location>
        <begin position="78"/>
        <end position="103"/>
    </location>
</feature>
<dbReference type="PIRSF" id="PIRSF016661">
    <property type="entry name" value="BioY"/>
    <property type="match status" value="1"/>
</dbReference>
<sequence length="194" mass="20179">MKKSSTYNYVLAAFGAAIIAVLAQVTIPLPLIPITGQTLAVGLVVTILGKRLGTLSVLLYILLGAASLPVFSGMSGGIGILIGPTGGYIIGFLVSAIIMGLYLDKFGITIFQAIIANVIGMVVTLAFGTAWLKIVGDLTWTAAFMGGAAPFIVVGIVKAVLAAWFGVIVRRRLEQAHLISFSGVQTSAEQRNSV</sequence>
<feature type="transmembrane region" description="Helical" evidence="3">
    <location>
        <begin position="110"/>
        <end position="132"/>
    </location>
</feature>
<name>A0ABT4ESM2_9BACI</name>
<gene>
    <name evidence="4" type="ORF">M5W82_17155</name>
</gene>
<dbReference type="PANTHER" id="PTHR34295">
    <property type="entry name" value="BIOTIN TRANSPORTER BIOY"/>
    <property type="match status" value="1"/>
</dbReference>
<evidence type="ECO:0000256" key="2">
    <source>
        <dbReference type="PIRNR" id="PIRNR016661"/>
    </source>
</evidence>
<keyword evidence="3" id="KW-0812">Transmembrane</keyword>
<organism evidence="4 5">
    <name type="scientific">Lysinibacillus xylanilyticus</name>
    <dbReference type="NCBI Taxonomy" id="582475"/>
    <lineage>
        <taxon>Bacteria</taxon>
        <taxon>Bacillati</taxon>
        <taxon>Bacillota</taxon>
        <taxon>Bacilli</taxon>
        <taxon>Bacillales</taxon>
        <taxon>Bacillaceae</taxon>
        <taxon>Lysinibacillus</taxon>
    </lineage>
</organism>
<keyword evidence="5" id="KW-1185">Reference proteome</keyword>
<keyword evidence="2" id="KW-1003">Cell membrane</keyword>
<dbReference type="PANTHER" id="PTHR34295:SF1">
    <property type="entry name" value="BIOTIN TRANSPORTER BIOY"/>
    <property type="match status" value="1"/>
</dbReference>
<dbReference type="EMBL" id="JAMDLZ010000033">
    <property type="protein sequence ID" value="MCY9548654.1"/>
    <property type="molecule type" value="Genomic_DNA"/>
</dbReference>
<comment type="similarity">
    <text evidence="1 2">Belongs to the BioY family.</text>
</comment>
<dbReference type="Proteomes" id="UP001527052">
    <property type="component" value="Unassembled WGS sequence"/>
</dbReference>
<evidence type="ECO:0000256" key="1">
    <source>
        <dbReference type="ARBA" id="ARBA00010692"/>
    </source>
</evidence>
<feature type="transmembrane region" description="Helical" evidence="3">
    <location>
        <begin position="144"/>
        <end position="169"/>
    </location>
</feature>
<proteinExistence type="inferred from homology"/>
<feature type="transmembrane region" description="Helical" evidence="3">
    <location>
        <begin position="7"/>
        <end position="25"/>
    </location>
</feature>
<accession>A0ABT4ESM2</accession>
<reference evidence="4 5" key="1">
    <citation type="submission" date="2022-05" db="EMBL/GenBank/DDBJ databases">
        <title>Genome Sequencing of Bee-Associated Microbes.</title>
        <authorList>
            <person name="Dunlap C."/>
        </authorList>
    </citation>
    <scope>NUCLEOTIDE SEQUENCE [LARGE SCALE GENOMIC DNA]</scope>
    <source>
        <strain evidence="4 5">NRRL BD-083</strain>
    </source>
</reference>
<dbReference type="RefSeq" id="WP_268638696.1">
    <property type="nucleotide sequence ID" value="NZ_JAMDLZ010000033.1"/>
</dbReference>
<dbReference type="Gene3D" id="1.10.1760.20">
    <property type="match status" value="1"/>
</dbReference>
<dbReference type="Pfam" id="PF02632">
    <property type="entry name" value="BioY"/>
    <property type="match status" value="1"/>
</dbReference>